<evidence type="ECO:0000256" key="6">
    <source>
        <dbReference type="ARBA" id="ARBA00047984"/>
    </source>
</evidence>
<evidence type="ECO:0000256" key="1">
    <source>
        <dbReference type="ARBA" id="ARBA00012552"/>
    </source>
</evidence>
<feature type="domain" description="DEAD-box helicase OB fold" evidence="8">
    <location>
        <begin position="96"/>
        <end position="173"/>
    </location>
</feature>
<dbReference type="InterPro" id="IPR011709">
    <property type="entry name" value="DEAD-box_helicase_OB_fold"/>
</dbReference>
<evidence type="ECO:0000256" key="7">
    <source>
        <dbReference type="SAM" id="MobiDB-lite"/>
    </source>
</evidence>
<evidence type="ECO:0000256" key="3">
    <source>
        <dbReference type="ARBA" id="ARBA00022801"/>
    </source>
</evidence>
<reference evidence="9 10" key="1">
    <citation type="journal article" date="2016" name="Mol. Biol. Evol.">
        <title>Comparative Genomics of Early-Diverging Mushroom-Forming Fungi Provides Insights into the Origins of Lignocellulose Decay Capabilities.</title>
        <authorList>
            <person name="Nagy L.G."/>
            <person name="Riley R."/>
            <person name="Tritt A."/>
            <person name="Adam C."/>
            <person name="Daum C."/>
            <person name="Floudas D."/>
            <person name="Sun H."/>
            <person name="Yadav J.S."/>
            <person name="Pangilinan J."/>
            <person name="Larsson K.H."/>
            <person name="Matsuura K."/>
            <person name="Barry K."/>
            <person name="Labutti K."/>
            <person name="Kuo R."/>
            <person name="Ohm R.A."/>
            <person name="Bhattacharya S.S."/>
            <person name="Shirouzu T."/>
            <person name="Yoshinaga Y."/>
            <person name="Martin F.M."/>
            <person name="Grigoriev I.V."/>
            <person name="Hibbett D.S."/>
        </authorList>
    </citation>
    <scope>NUCLEOTIDE SEQUENCE [LARGE SCALE GENOMIC DNA]</scope>
    <source>
        <strain evidence="9 10">TUFC12733</strain>
    </source>
</reference>
<evidence type="ECO:0000256" key="2">
    <source>
        <dbReference type="ARBA" id="ARBA00022664"/>
    </source>
</evidence>
<dbReference type="EMBL" id="KV417283">
    <property type="protein sequence ID" value="KZO96666.1"/>
    <property type="molecule type" value="Genomic_DNA"/>
</dbReference>
<dbReference type="Pfam" id="PF07717">
    <property type="entry name" value="OB_NTP_bind"/>
    <property type="match status" value="1"/>
</dbReference>
<keyword evidence="5" id="KW-0508">mRNA splicing</keyword>
<proteinExistence type="predicted"/>
<evidence type="ECO:0000256" key="5">
    <source>
        <dbReference type="ARBA" id="ARBA00023187"/>
    </source>
</evidence>
<dbReference type="GO" id="GO:0005681">
    <property type="term" value="C:spliceosomal complex"/>
    <property type="evidence" value="ECO:0007669"/>
    <property type="project" value="TreeGrafter"/>
</dbReference>
<dbReference type="STRING" id="1330018.A0A167MFT5"/>
<dbReference type="GO" id="GO:0003724">
    <property type="term" value="F:RNA helicase activity"/>
    <property type="evidence" value="ECO:0007669"/>
    <property type="project" value="UniProtKB-EC"/>
</dbReference>
<dbReference type="OrthoDB" id="10253254at2759"/>
<sequence>MLSVPNVYVRPPNMRKEADAAKALLAVPDGDHLSLLNVYNNYMQNQGDKNWVWNNFLNGRALAQAENVHSQLQRTMERYDLELVSNTDQKTFYVNIRKALVCGFFMQVAHKEGKKGNYLMVKDNQVVVLHPSCGLETQPEWVLFNKFVLTMRPYIRTVTEIRPEWLLELSPTYYDLKSFPEGKTKRSLQQVLQKRQGRALSSVENGREKKHRRQQ</sequence>
<keyword evidence="3" id="KW-0378">Hydrolase</keyword>
<dbReference type="GO" id="GO:0008380">
    <property type="term" value="P:RNA splicing"/>
    <property type="evidence" value="ECO:0007669"/>
    <property type="project" value="UniProtKB-KW"/>
</dbReference>
<evidence type="ECO:0000259" key="8">
    <source>
        <dbReference type="Pfam" id="PF07717"/>
    </source>
</evidence>
<dbReference type="PANTHER" id="PTHR18934">
    <property type="entry name" value="ATP-DEPENDENT RNA HELICASE"/>
    <property type="match status" value="1"/>
</dbReference>
<dbReference type="GO" id="GO:0006397">
    <property type="term" value="P:mRNA processing"/>
    <property type="evidence" value="ECO:0007669"/>
    <property type="project" value="UniProtKB-KW"/>
</dbReference>
<keyword evidence="10" id="KW-1185">Reference proteome</keyword>
<evidence type="ECO:0000256" key="4">
    <source>
        <dbReference type="ARBA" id="ARBA00022806"/>
    </source>
</evidence>
<evidence type="ECO:0000313" key="10">
    <source>
        <dbReference type="Proteomes" id="UP000076738"/>
    </source>
</evidence>
<evidence type="ECO:0000313" key="9">
    <source>
        <dbReference type="EMBL" id="KZO96666.1"/>
    </source>
</evidence>
<dbReference type="AlphaFoldDB" id="A0A167MFT5"/>
<feature type="region of interest" description="Disordered" evidence="7">
    <location>
        <begin position="194"/>
        <end position="215"/>
    </location>
</feature>
<protein>
    <recommendedName>
        <fullName evidence="1">RNA helicase</fullName>
        <ecNumber evidence="1">3.6.4.13</ecNumber>
    </recommendedName>
</protein>
<name>A0A167MFT5_CALVF</name>
<accession>A0A167MFT5</accession>
<keyword evidence="4" id="KW-0547">Nucleotide-binding</keyword>
<dbReference type="Proteomes" id="UP000076738">
    <property type="component" value="Unassembled WGS sequence"/>
</dbReference>
<keyword evidence="4" id="KW-0347">Helicase</keyword>
<dbReference type="EC" id="3.6.4.13" evidence="1"/>
<gene>
    <name evidence="9" type="ORF">CALVIDRAFT_563740</name>
</gene>
<dbReference type="GO" id="GO:0016787">
    <property type="term" value="F:hydrolase activity"/>
    <property type="evidence" value="ECO:0007669"/>
    <property type="project" value="UniProtKB-KW"/>
</dbReference>
<dbReference type="PANTHER" id="PTHR18934:SF109">
    <property type="entry name" value="ATP-DEPENDENT RNA HELICASE DHX15 HOMOLOG"/>
    <property type="match status" value="1"/>
</dbReference>
<keyword evidence="2" id="KW-0507">mRNA processing</keyword>
<comment type="catalytic activity">
    <reaction evidence="6">
        <text>ATP + H2O = ADP + phosphate + H(+)</text>
        <dbReference type="Rhea" id="RHEA:13065"/>
        <dbReference type="ChEBI" id="CHEBI:15377"/>
        <dbReference type="ChEBI" id="CHEBI:15378"/>
        <dbReference type="ChEBI" id="CHEBI:30616"/>
        <dbReference type="ChEBI" id="CHEBI:43474"/>
        <dbReference type="ChEBI" id="CHEBI:456216"/>
        <dbReference type="EC" id="3.6.4.13"/>
    </reaction>
</comment>
<keyword evidence="4" id="KW-0067">ATP-binding</keyword>
<dbReference type="GO" id="GO:0003723">
    <property type="term" value="F:RNA binding"/>
    <property type="evidence" value="ECO:0007669"/>
    <property type="project" value="TreeGrafter"/>
</dbReference>
<organism evidence="9 10">
    <name type="scientific">Calocera viscosa (strain TUFC12733)</name>
    <dbReference type="NCBI Taxonomy" id="1330018"/>
    <lineage>
        <taxon>Eukaryota</taxon>
        <taxon>Fungi</taxon>
        <taxon>Dikarya</taxon>
        <taxon>Basidiomycota</taxon>
        <taxon>Agaricomycotina</taxon>
        <taxon>Dacrymycetes</taxon>
        <taxon>Dacrymycetales</taxon>
        <taxon>Dacrymycetaceae</taxon>
        <taxon>Calocera</taxon>
    </lineage>
</organism>